<accession>A0A1F6WN21</accession>
<dbReference type="STRING" id="1801764.A2903_02805"/>
<protein>
    <recommendedName>
        <fullName evidence="1">Polymerase nucleotidyl transferase domain-containing protein</fullName>
    </recommendedName>
</protein>
<dbReference type="AlphaFoldDB" id="A0A1F6WN21"/>
<comment type="caution">
    <text evidence="2">The sequence shown here is derived from an EMBL/GenBank/DDBJ whole genome shotgun (WGS) entry which is preliminary data.</text>
</comment>
<name>A0A1F6WN21_9BACT</name>
<dbReference type="EMBL" id="MFUO01000031">
    <property type="protein sequence ID" value="OGI83279.1"/>
    <property type="molecule type" value="Genomic_DNA"/>
</dbReference>
<dbReference type="SUPFAM" id="SSF81301">
    <property type="entry name" value="Nucleotidyltransferase"/>
    <property type="match status" value="1"/>
</dbReference>
<reference evidence="2 3" key="1">
    <citation type="journal article" date="2016" name="Nat. Commun.">
        <title>Thousands of microbial genomes shed light on interconnected biogeochemical processes in an aquifer system.</title>
        <authorList>
            <person name="Anantharaman K."/>
            <person name="Brown C.T."/>
            <person name="Hug L.A."/>
            <person name="Sharon I."/>
            <person name="Castelle C.J."/>
            <person name="Probst A.J."/>
            <person name="Thomas B.C."/>
            <person name="Singh A."/>
            <person name="Wilkins M.J."/>
            <person name="Karaoz U."/>
            <person name="Brodie E.L."/>
            <person name="Williams K.H."/>
            <person name="Hubbard S.S."/>
            <person name="Banfield J.F."/>
        </authorList>
    </citation>
    <scope>NUCLEOTIDE SEQUENCE [LARGE SCALE GENOMIC DNA]</scope>
</reference>
<gene>
    <name evidence="2" type="ORF">A2903_02805</name>
</gene>
<organism evidence="2 3">
    <name type="scientific">Candidatus Nomurabacteria bacterium RIFCSPLOWO2_01_FULL_33_17</name>
    <dbReference type="NCBI Taxonomy" id="1801764"/>
    <lineage>
        <taxon>Bacteria</taxon>
        <taxon>Candidatus Nomuraibacteriota</taxon>
    </lineage>
</organism>
<feature type="domain" description="Polymerase nucleotidyl transferase" evidence="1">
    <location>
        <begin position="28"/>
        <end position="65"/>
    </location>
</feature>
<evidence type="ECO:0000313" key="3">
    <source>
        <dbReference type="Proteomes" id="UP000178184"/>
    </source>
</evidence>
<dbReference type="InterPro" id="IPR043519">
    <property type="entry name" value="NT_sf"/>
</dbReference>
<proteinExistence type="predicted"/>
<evidence type="ECO:0000313" key="2">
    <source>
        <dbReference type="EMBL" id="OGI83279.1"/>
    </source>
</evidence>
<evidence type="ECO:0000259" key="1">
    <source>
        <dbReference type="Pfam" id="PF01909"/>
    </source>
</evidence>
<dbReference type="Proteomes" id="UP000178184">
    <property type="component" value="Unassembled WGS sequence"/>
</dbReference>
<dbReference type="Pfam" id="PF01909">
    <property type="entry name" value="NTP_transf_2"/>
    <property type="match status" value="1"/>
</dbReference>
<sequence>MDKIVLSNNMSIIEEVIKILSNETRVLNPKEILWLVFGSYVINTNTTESDIDIIGIHKSFINKKRYVFNHKNIPIHFNAINMDDLKDDGESRLYGGYFTGKIINPHIFLYGNSKEINDSIYNAGKFIGPLAGYISKISTDTSFSQSQITAFVFIAYLSTDPSFDSYFLNYFISQEFEKIWECLQKNTVKMLIISGSIQRVDNKYIFTDSFFSYKDFHFERMKISARHWSYGVICHDNDIKFPDTMFTKANIKLKIIDPEGKKYANMVYFLKEQSGLSEIFI</sequence>
<dbReference type="GO" id="GO:0016779">
    <property type="term" value="F:nucleotidyltransferase activity"/>
    <property type="evidence" value="ECO:0007669"/>
    <property type="project" value="InterPro"/>
</dbReference>
<dbReference type="Gene3D" id="3.30.460.10">
    <property type="entry name" value="Beta Polymerase, domain 2"/>
    <property type="match status" value="1"/>
</dbReference>
<dbReference type="InterPro" id="IPR002934">
    <property type="entry name" value="Polymerase_NTP_transf_dom"/>
</dbReference>